<dbReference type="RefSeq" id="WP_367779774.1">
    <property type="nucleotide sequence ID" value="NZ_JBFMIA010000009.1"/>
</dbReference>
<keyword evidence="2" id="KW-1185">Reference proteome</keyword>
<accession>A0ABV3Q568</accession>
<dbReference type="Proteomes" id="UP001556040">
    <property type="component" value="Unassembled WGS sequence"/>
</dbReference>
<name>A0ABV3Q568_9BACL</name>
<sequence>MWVMKMFFLSRDKKSNEGRNVSRDIQNKKEIAKEEVLLMLDYISNDYTYESVIKSLTSSVERKKFIYHTYKLYREELLLSVIYQRELITQLKLILHRLLKWESFKDVQELENTIKTVKNNIGNQVDTYLDKYHDEYFEKYLTTEQGIKGLEKKYLERATFVSFLSDVCVYVYTNDWHSNEGLSGKWLVDEIIRAIEKKVDQLLYFHDF</sequence>
<dbReference type="EMBL" id="JBFMIA010000009">
    <property type="protein sequence ID" value="MEW9502281.1"/>
    <property type="molecule type" value="Genomic_DNA"/>
</dbReference>
<evidence type="ECO:0008006" key="3">
    <source>
        <dbReference type="Google" id="ProtNLM"/>
    </source>
</evidence>
<proteinExistence type="predicted"/>
<organism evidence="1 2">
    <name type="scientific">Jeotgalibacillus marinus</name>
    <dbReference type="NCBI Taxonomy" id="86667"/>
    <lineage>
        <taxon>Bacteria</taxon>
        <taxon>Bacillati</taxon>
        <taxon>Bacillota</taxon>
        <taxon>Bacilli</taxon>
        <taxon>Bacillales</taxon>
        <taxon>Caryophanaceae</taxon>
        <taxon>Jeotgalibacillus</taxon>
    </lineage>
</organism>
<evidence type="ECO:0000313" key="1">
    <source>
        <dbReference type="EMBL" id="MEW9502281.1"/>
    </source>
</evidence>
<evidence type="ECO:0000313" key="2">
    <source>
        <dbReference type="Proteomes" id="UP001556040"/>
    </source>
</evidence>
<gene>
    <name evidence="1" type="ORF">AB1471_10785</name>
</gene>
<reference evidence="1 2" key="1">
    <citation type="journal article" date="1979" name="Int. J. Syst. Evol. Microbiol.">
        <title>Bacillus globisporus subsp. marinus subsp. nov.</title>
        <authorList>
            <person name="Liu H."/>
        </authorList>
    </citation>
    <scope>NUCLEOTIDE SEQUENCE [LARGE SCALE GENOMIC DNA]</scope>
    <source>
        <strain evidence="1 2">DSM 1297</strain>
    </source>
</reference>
<comment type="caution">
    <text evidence="1">The sequence shown here is derived from an EMBL/GenBank/DDBJ whole genome shotgun (WGS) entry which is preliminary data.</text>
</comment>
<protein>
    <recommendedName>
        <fullName evidence="3">TetR/AcrR family transcriptional regulator</fullName>
    </recommendedName>
</protein>